<name>A0A8D1ALG0_PIG</name>
<dbReference type="GO" id="GO:0005737">
    <property type="term" value="C:cytoplasm"/>
    <property type="evidence" value="ECO:0007669"/>
    <property type="project" value="UniProtKB-SubCell"/>
</dbReference>
<gene>
    <name evidence="10" type="primary">PDRG1</name>
</gene>
<keyword evidence="8" id="KW-0175">Coiled coil</keyword>
<evidence type="ECO:0000313" key="11">
    <source>
        <dbReference type="Proteomes" id="UP000694720"/>
    </source>
</evidence>
<dbReference type="Proteomes" id="UP000694720">
    <property type="component" value="Unplaced"/>
</dbReference>
<keyword evidence="6" id="KW-0143">Chaperone</keyword>
<comment type="function">
    <text evidence="1">May play a role in chaperone-mediated protein folding.</text>
</comment>
<evidence type="ECO:0000256" key="6">
    <source>
        <dbReference type="ARBA" id="ARBA00023186"/>
    </source>
</evidence>
<organism evidence="10 11">
    <name type="scientific">Sus scrofa</name>
    <name type="common">Pig</name>
    <dbReference type="NCBI Taxonomy" id="9823"/>
    <lineage>
        <taxon>Eukaryota</taxon>
        <taxon>Metazoa</taxon>
        <taxon>Chordata</taxon>
        <taxon>Craniata</taxon>
        <taxon>Vertebrata</taxon>
        <taxon>Euteleostomi</taxon>
        <taxon>Mammalia</taxon>
        <taxon>Eutheria</taxon>
        <taxon>Laurasiatheria</taxon>
        <taxon>Artiodactyla</taxon>
        <taxon>Suina</taxon>
        <taxon>Suidae</taxon>
        <taxon>Sus</taxon>
    </lineage>
</organism>
<feature type="region of interest" description="Disordered" evidence="9">
    <location>
        <begin position="140"/>
        <end position="174"/>
    </location>
</feature>
<dbReference type="AlphaFoldDB" id="A0A8D1ALG0"/>
<sequence>MRRQSKNRAVGACWSRGRAESGLERTMLSPEAERVLRYLVEVEELAEEVLADKRQIVDLDTKRNRNREGLRALQKDLSLSEDVMVCFGNMFIKMPHPETKEMIEKDQDHLNKEIERLRKQLKVKVNRLFEAQGIGLGAGAGDWEGKPPSTRTWKARLGREPLQVGSGPDGREWY</sequence>
<dbReference type="Ensembl" id="ENSSSCT00035086717.1">
    <property type="protein sequence ID" value="ENSSSCP00035036144.1"/>
    <property type="gene ID" value="ENSSSCG00035064434.1"/>
</dbReference>
<evidence type="ECO:0000256" key="3">
    <source>
        <dbReference type="ARBA" id="ARBA00008045"/>
    </source>
</evidence>
<dbReference type="GO" id="GO:0016272">
    <property type="term" value="C:prefoldin complex"/>
    <property type="evidence" value="ECO:0007669"/>
    <property type="project" value="InterPro"/>
</dbReference>
<evidence type="ECO:0000256" key="8">
    <source>
        <dbReference type="SAM" id="Coils"/>
    </source>
</evidence>
<dbReference type="CDD" id="cd22860">
    <property type="entry name" value="PDRG1"/>
    <property type="match status" value="1"/>
</dbReference>
<evidence type="ECO:0000256" key="4">
    <source>
        <dbReference type="ARBA" id="ARBA00016313"/>
    </source>
</evidence>
<dbReference type="Gene3D" id="1.10.287.370">
    <property type="match status" value="1"/>
</dbReference>
<comment type="similarity">
    <text evidence="3">Belongs to the prefoldin subunit beta family.</text>
</comment>
<accession>A0A8D1ALG0</accession>
<proteinExistence type="inferred from homology"/>
<reference evidence="10" key="1">
    <citation type="submission" date="2025-08" db="UniProtKB">
        <authorList>
            <consortium name="Ensembl"/>
        </authorList>
    </citation>
    <scope>IDENTIFICATION</scope>
</reference>
<keyword evidence="5" id="KW-0963">Cytoplasm</keyword>
<dbReference type="PANTHER" id="PTHR21162:SF0">
    <property type="entry name" value="P53 AND DNA DAMAGE-REGULATED PROTEIN 1"/>
    <property type="match status" value="1"/>
</dbReference>
<evidence type="ECO:0000313" key="10">
    <source>
        <dbReference type="Ensembl" id="ENSSSCP00035036144.1"/>
    </source>
</evidence>
<dbReference type="InterPro" id="IPR002777">
    <property type="entry name" value="PFD_beta-like"/>
</dbReference>
<dbReference type="Pfam" id="PF01920">
    <property type="entry name" value="Prefoldin_2"/>
    <property type="match status" value="1"/>
</dbReference>
<protein>
    <recommendedName>
        <fullName evidence="4">p53 and DNA damage-regulated protein 1</fullName>
    </recommendedName>
</protein>
<evidence type="ECO:0000256" key="7">
    <source>
        <dbReference type="ARBA" id="ARBA00026022"/>
    </source>
</evidence>
<dbReference type="InterPro" id="IPR009053">
    <property type="entry name" value="Prefoldin"/>
</dbReference>
<evidence type="ECO:0000256" key="5">
    <source>
        <dbReference type="ARBA" id="ARBA00022490"/>
    </source>
</evidence>
<dbReference type="PANTHER" id="PTHR21162">
    <property type="entry name" value="P53 AND DNA DAMAGE-REGULATED PROTEIN"/>
    <property type="match status" value="1"/>
</dbReference>
<dbReference type="GO" id="GO:0006457">
    <property type="term" value="P:protein folding"/>
    <property type="evidence" value="ECO:0007669"/>
    <property type="project" value="InterPro"/>
</dbReference>
<dbReference type="InterPro" id="IPR030482">
    <property type="entry name" value="PDRG1"/>
</dbReference>
<evidence type="ECO:0000256" key="2">
    <source>
        <dbReference type="ARBA" id="ARBA00004496"/>
    </source>
</evidence>
<dbReference type="GO" id="GO:0051082">
    <property type="term" value="F:unfolded protein binding"/>
    <property type="evidence" value="ECO:0007669"/>
    <property type="project" value="InterPro"/>
</dbReference>
<feature type="coiled-coil region" evidence="8">
    <location>
        <begin position="100"/>
        <end position="131"/>
    </location>
</feature>
<evidence type="ECO:0000256" key="9">
    <source>
        <dbReference type="SAM" id="MobiDB-lite"/>
    </source>
</evidence>
<comment type="subcellular location">
    <subcellularLocation>
        <location evidence="2">Cytoplasm</location>
    </subcellularLocation>
</comment>
<evidence type="ECO:0000256" key="1">
    <source>
        <dbReference type="ARBA" id="ARBA00003581"/>
    </source>
</evidence>
<dbReference type="SUPFAM" id="SSF46579">
    <property type="entry name" value="Prefoldin"/>
    <property type="match status" value="1"/>
</dbReference>
<comment type="subunit">
    <text evidence="7">Component of the PAQosome complex which is responsible for the biogenesis of several protein complexes and which consists of R2TP complex members RUVBL1, RUVBL2, RPAP3 and PIH1D1, URI complex members PFDN2, PFDN6, PDRG1, UXT and URI1 as well as ASDURF, POLR2E and DNAAF10/WDR92.</text>
</comment>